<accession>A0ABV2GNL6</accession>
<evidence type="ECO:0000256" key="3">
    <source>
        <dbReference type="ARBA" id="ARBA00022898"/>
    </source>
</evidence>
<evidence type="ECO:0000256" key="1">
    <source>
        <dbReference type="ARBA" id="ARBA00001933"/>
    </source>
</evidence>
<dbReference type="Pfam" id="PF00291">
    <property type="entry name" value="PALP"/>
    <property type="match status" value="1"/>
</dbReference>
<proteinExistence type="inferred from homology"/>
<feature type="domain" description="Tryptophan synthase beta chain-like PALP" evidence="4">
    <location>
        <begin position="18"/>
        <end position="326"/>
    </location>
</feature>
<dbReference type="InterPro" id="IPR027278">
    <property type="entry name" value="ACCD_DCysDesulf"/>
</dbReference>
<organism evidence="5 6">
    <name type="scientific">Mesorhizobium robiniae</name>
    <dbReference type="NCBI Taxonomy" id="559315"/>
    <lineage>
        <taxon>Bacteria</taxon>
        <taxon>Pseudomonadati</taxon>
        <taxon>Pseudomonadota</taxon>
        <taxon>Alphaproteobacteria</taxon>
        <taxon>Hyphomicrobiales</taxon>
        <taxon>Phyllobacteriaceae</taxon>
        <taxon>Mesorhizobium</taxon>
    </lineage>
</organism>
<dbReference type="Proteomes" id="UP001549204">
    <property type="component" value="Unassembled WGS sequence"/>
</dbReference>
<dbReference type="EC" id="4.4.1.25" evidence="5"/>
<dbReference type="InterPro" id="IPR001926">
    <property type="entry name" value="TrpB-like_PALP"/>
</dbReference>
<keyword evidence="6" id="KW-1185">Reference proteome</keyword>
<dbReference type="Gene3D" id="3.40.50.1100">
    <property type="match status" value="2"/>
</dbReference>
<dbReference type="EMBL" id="JBEPMC010000004">
    <property type="protein sequence ID" value="MET3579890.1"/>
    <property type="molecule type" value="Genomic_DNA"/>
</dbReference>
<comment type="similarity">
    <text evidence="2">Belongs to the ACC deaminase/D-cysteine desulfhydrase family.</text>
</comment>
<name>A0ABV2GNL6_9HYPH</name>
<comment type="cofactor">
    <cofactor evidence="1">
        <name>pyridoxal 5'-phosphate</name>
        <dbReference type="ChEBI" id="CHEBI:597326"/>
    </cofactor>
</comment>
<evidence type="ECO:0000313" key="6">
    <source>
        <dbReference type="Proteomes" id="UP001549204"/>
    </source>
</evidence>
<dbReference type="PANTHER" id="PTHR43780">
    <property type="entry name" value="1-AMINOCYCLOPROPANE-1-CARBOXYLATE DEAMINASE-RELATED"/>
    <property type="match status" value="1"/>
</dbReference>
<comment type="caution">
    <text evidence="5">The sequence shown here is derived from an EMBL/GenBank/DDBJ whole genome shotgun (WGS) entry which is preliminary data.</text>
</comment>
<evidence type="ECO:0000256" key="2">
    <source>
        <dbReference type="ARBA" id="ARBA00008639"/>
    </source>
</evidence>
<protein>
    <submittedName>
        <fullName evidence="5">L-cysteate sulfo-lyase</fullName>
        <ecNumber evidence="5">4.4.1.25</ecNumber>
    </submittedName>
</protein>
<reference evidence="5 6" key="1">
    <citation type="submission" date="2024-06" db="EMBL/GenBank/DDBJ databases">
        <title>Genomic Encyclopedia of Type Strains, Phase IV (KMG-IV): sequencing the most valuable type-strain genomes for metagenomic binning, comparative biology and taxonomic classification.</title>
        <authorList>
            <person name="Goeker M."/>
        </authorList>
    </citation>
    <scope>NUCLEOTIDE SEQUENCE [LARGE SCALE GENOMIC DNA]</scope>
    <source>
        <strain evidence="5 6">DSM 100022</strain>
    </source>
</reference>
<evidence type="ECO:0000313" key="5">
    <source>
        <dbReference type="EMBL" id="MET3579890.1"/>
    </source>
</evidence>
<dbReference type="SUPFAM" id="SSF53686">
    <property type="entry name" value="Tryptophan synthase beta subunit-like PLP-dependent enzymes"/>
    <property type="match status" value="1"/>
</dbReference>
<dbReference type="InterPro" id="IPR036052">
    <property type="entry name" value="TrpB-like_PALP_sf"/>
</dbReference>
<dbReference type="PANTHER" id="PTHR43780:SF2">
    <property type="entry name" value="1-AMINOCYCLOPROPANE-1-CARBOXYLATE DEAMINASE-RELATED"/>
    <property type="match status" value="1"/>
</dbReference>
<dbReference type="PIRSF" id="PIRSF006278">
    <property type="entry name" value="ACCD_DCysDesulf"/>
    <property type="match status" value="1"/>
</dbReference>
<dbReference type="GO" id="GO:0034011">
    <property type="term" value="F:L-cysteate sulfo-lyase activity"/>
    <property type="evidence" value="ECO:0007669"/>
    <property type="project" value="UniProtKB-EC"/>
</dbReference>
<dbReference type="RefSeq" id="WP_354491412.1">
    <property type="nucleotide sequence ID" value="NZ_JBEPMC010000004.1"/>
</dbReference>
<sequence length="342" mass="37229">MDSNALRAIIERYPRLNLAHLPTPFERMERLQAWLGVDNLWVKRDDLTGLGMGGNKVRALEFIIPDALALQGDVLVTAGVIQSNSVRQVAAAAAKHGFGCHFGMIVDRVSEIDRDYKQSGNLLLDYLYGATHEVMSFRDDRSRRLSEIAARLSTEGRKPYVVPYGCANRLGAMGYLNAALEVAIQAEASDVRLTHVVHASGTGGTQAGLIAGFAALGLDIEVIGVDIDAEPEGVHRRVATILRELAIEIGLDFASLERRIIVEPNYSAGAYGVAEARTVEAIEIAAKYEGIIVDPVYSGKGLAGLVGLVRQKRFTKDDRVLFFHTGGSPAIYAYRSLFPEFT</sequence>
<evidence type="ECO:0000259" key="4">
    <source>
        <dbReference type="Pfam" id="PF00291"/>
    </source>
</evidence>
<gene>
    <name evidence="5" type="ORF">ABID19_002921</name>
</gene>
<keyword evidence="5" id="KW-0456">Lyase</keyword>
<keyword evidence="3" id="KW-0663">Pyridoxal phosphate</keyword>